<organism evidence="2 3">
    <name type="scientific">Streptomyces rubiginosohelvolus</name>
    <dbReference type="NCBI Taxonomy" id="67362"/>
    <lineage>
        <taxon>Bacteria</taxon>
        <taxon>Bacillati</taxon>
        <taxon>Actinomycetota</taxon>
        <taxon>Actinomycetes</taxon>
        <taxon>Kitasatosporales</taxon>
        <taxon>Streptomycetaceae</taxon>
        <taxon>Streptomyces</taxon>
    </lineage>
</organism>
<protein>
    <recommendedName>
        <fullName evidence="4">Secreted protein</fullName>
    </recommendedName>
</protein>
<evidence type="ECO:0000256" key="1">
    <source>
        <dbReference type="SAM" id="SignalP"/>
    </source>
</evidence>
<accession>A0ABW6F0M6</accession>
<evidence type="ECO:0000313" key="3">
    <source>
        <dbReference type="Proteomes" id="UP001598352"/>
    </source>
</evidence>
<comment type="caution">
    <text evidence="2">The sequence shown here is derived from an EMBL/GenBank/DDBJ whole genome shotgun (WGS) entry which is preliminary data.</text>
</comment>
<dbReference type="Proteomes" id="UP001598352">
    <property type="component" value="Unassembled WGS sequence"/>
</dbReference>
<dbReference type="EMBL" id="JBHXKZ010000001">
    <property type="protein sequence ID" value="MFD4821341.1"/>
    <property type="molecule type" value="Genomic_DNA"/>
</dbReference>
<feature type="chain" id="PRO_5045694751" description="Secreted protein" evidence="1">
    <location>
        <begin position="27"/>
        <end position="146"/>
    </location>
</feature>
<keyword evidence="1" id="KW-0732">Signal</keyword>
<name>A0ABW6F0M6_9ACTN</name>
<keyword evidence="3" id="KW-1185">Reference proteome</keyword>
<gene>
    <name evidence="2" type="ORF">ACFWOQ_02070</name>
</gene>
<evidence type="ECO:0000313" key="2">
    <source>
        <dbReference type="EMBL" id="MFD4821341.1"/>
    </source>
</evidence>
<reference evidence="2 3" key="1">
    <citation type="submission" date="2024-09" db="EMBL/GenBank/DDBJ databases">
        <title>The Natural Products Discovery Center: Release of the First 8490 Sequenced Strains for Exploring Actinobacteria Biosynthetic Diversity.</title>
        <authorList>
            <person name="Kalkreuter E."/>
            <person name="Kautsar S.A."/>
            <person name="Yang D."/>
            <person name="Bader C.D."/>
            <person name="Teijaro C.N."/>
            <person name="Fluegel L."/>
            <person name="Davis C.M."/>
            <person name="Simpson J.R."/>
            <person name="Lauterbach L."/>
            <person name="Steele A.D."/>
            <person name="Gui C."/>
            <person name="Meng S."/>
            <person name="Li G."/>
            <person name="Viehrig K."/>
            <person name="Ye F."/>
            <person name="Su P."/>
            <person name="Kiefer A.F."/>
            <person name="Nichols A."/>
            <person name="Cepeda A.J."/>
            <person name="Yan W."/>
            <person name="Fan B."/>
            <person name="Jiang Y."/>
            <person name="Adhikari A."/>
            <person name="Zheng C.-J."/>
            <person name="Schuster L."/>
            <person name="Cowan T.M."/>
            <person name="Smanski M.J."/>
            <person name="Chevrette M.G."/>
            <person name="De Carvalho L.P.S."/>
            <person name="Shen B."/>
        </authorList>
    </citation>
    <scope>NUCLEOTIDE SEQUENCE [LARGE SCALE GENOMIC DNA]</scope>
    <source>
        <strain evidence="2 3">NPDC058428</strain>
    </source>
</reference>
<proteinExistence type="predicted"/>
<sequence length="146" mass="16260">MRKPRIATLFGAIAAATLLTVGNASAAEFESQAATKTSWDPSVPSAMTCQSNSVGKACYREVGDWFEIFDHKKDGHSAVAVWRTVSTYNGQTNRQGAIYNRDGYQEYRYRNKNFSEIDNVEFRICAGDYPYTIVEGSCSSWKTTKA</sequence>
<feature type="signal peptide" evidence="1">
    <location>
        <begin position="1"/>
        <end position="26"/>
    </location>
</feature>
<evidence type="ECO:0008006" key="4">
    <source>
        <dbReference type="Google" id="ProtNLM"/>
    </source>
</evidence>
<dbReference type="RefSeq" id="WP_382762010.1">
    <property type="nucleotide sequence ID" value="NZ_JBHXKZ010000001.1"/>
</dbReference>